<organism evidence="7 8">
    <name type="scientific">Cronartium quercuum f. sp. fusiforme G11</name>
    <dbReference type="NCBI Taxonomy" id="708437"/>
    <lineage>
        <taxon>Eukaryota</taxon>
        <taxon>Fungi</taxon>
        <taxon>Dikarya</taxon>
        <taxon>Basidiomycota</taxon>
        <taxon>Pucciniomycotina</taxon>
        <taxon>Pucciniomycetes</taxon>
        <taxon>Pucciniales</taxon>
        <taxon>Coleosporiaceae</taxon>
        <taxon>Cronartium</taxon>
    </lineage>
</organism>
<dbReference type="EMBL" id="MU167570">
    <property type="protein sequence ID" value="KAG0139523.1"/>
    <property type="molecule type" value="Genomic_DNA"/>
</dbReference>
<feature type="region of interest" description="Disordered" evidence="4">
    <location>
        <begin position="90"/>
        <end position="109"/>
    </location>
</feature>
<feature type="region of interest" description="Disordered" evidence="4">
    <location>
        <begin position="146"/>
        <end position="454"/>
    </location>
</feature>
<feature type="compositionally biased region" description="Basic and acidic residues" evidence="4">
    <location>
        <begin position="182"/>
        <end position="194"/>
    </location>
</feature>
<evidence type="ECO:0000313" key="7">
    <source>
        <dbReference type="EMBL" id="KAG0139523.1"/>
    </source>
</evidence>
<feature type="compositionally biased region" description="Basic and acidic residues" evidence="4">
    <location>
        <begin position="55"/>
        <end position="72"/>
    </location>
</feature>
<evidence type="ECO:0000256" key="3">
    <source>
        <dbReference type="ARBA" id="ARBA00023242"/>
    </source>
</evidence>
<keyword evidence="8" id="KW-1185">Reference proteome</keyword>
<dbReference type="PANTHER" id="PTHR14369">
    <property type="entry name" value="SURFEIT LOCUS PROTEIN 6"/>
    <property type="match status" value="1"/>
</dbReference>
<feature type="compositionally biased region" description="Basic and acidic residues" evidence="4">
    <location>
        <begin position="332"/>
        <end position="362"/>
    </location>
</feature>
<feature type="domain" description="Ribosomal RNA-processing protein 14 N-terminal" evidence="6">
    <location>
        <begin position="13"/>
        <end position="71"/>
    </location>
</feature>
<accession>A0A9P6T6K9</accession>
<feature type="compositionally biased region" description="Basic and acidic residues" evidence="4">
    <location>
        <begin position="370"/>
        <end position="381"/>
    </location>
</feature>
<dbReference type="Proteomes" id="UP000886653">
    <property type="component" value="Unassembled WGS sequence"/>
</dbReference>
<dbReference type="InterPro" id="IPR007019">
    <property type="entry name" value="SURF6"/>
</dbReference>
<gene>
    <name evidence="7" type="ORF">CROQUDRAFT_666374</name>
</gene>
<reference evidence="7" key="1">
    <citation type="submission" date="2013-11" db="EMBL/GenBank/DDBJ databases">
        <title>Genome sequence of the fusiform rust pathogen reveals effectors for host alternation and coevolution with pine.</title>
        <authorList>
            <consortium name="DOE Joint Genome Institute"/>
            <person name="Smith K."/>
            <person name="Pendleton A."/>
            <person name="Kubisiak T."/>
            <person name="Anderson C."/>
            <person name="Salamov A."/>
            <person name="Aerts A."/>
            <person name="Riley R."/>
            <person name="Clum A."/>
            <person name="Lindquist E."/>
            <person name="Ence D."/>
            <person name="Campbell M."/>
            <person name="Kronenberg Z."/>
            <person name="Feau N."/>
            <person name="Dhillon B."/>
            <person name="Hamelin R."/>
            <person name="Burleigh J."/>
            <person name="Smith J."/>
            <person name="Yandell M."/>
            <person name="Nelson C."/>
            <person name="Grigoriev I."/>
            <person name="Davis J."/>
        </authorList>
    </citation>
    <scope>NUCLEOTIDE SEQUENCE</scope>
    <source>
        <strain evidence="7">G11</strain>
    </source>
</reference>
<evidence type="ECO:0000259" key="6">
    <source>
        <dbReference type="Pfam" id="PF15459"/>
    </source>
</evidence>
<evidence type="ECO:0000259" key="5">
    <source>
        <dbReference type="Pfam" id="PF04935"/>
    </source>
</evidence>
<dbReference type="GO" id="GO:0042273">
    <property type="term" value="P:ribosomal large subunit biogenesis"/>
    <property type="evidence" value="ECO:0007669"/>
    <property type="project" value="TreeGrafter"/>
</dbReference>
<dbReference type="OrthoDB" id="444809at2759"/>
<feature type="compositionally biased region" description="Polar residues" evidence="4">
    <location>
        <begin position="90"/>
        <end position="104"/>
    </location>
</feature>
<dbReference type="AlphaFoldDB" id="A0A9P6T6K9"/>
<evidence type="ECO:0000256" key="4">
    <source>
        <dbReference type="SAM" id="MobiDB-lite"/>
    </source>
</evidence>
<feature type="compositionally biased region" description="Basic and acidic residues" evidence="4">
    <location>
        <begin position="393"/>
        <end position="425"/>
    </location>
</feature>
<comment type="caution">
    <text evidence="7">The sequence shown here is derived from an EMBL/GenBank/DDBJ whole genome shotgun (WGS) entry which is preliminary data.</text>
</comment>
<keyword evidence="3" id="KW-0539">Nucleus</keyword>
<dbReference type="GO" id="GO:0005730">
    <property type="term" value="C:nucleolus"/>
    <property type="evidence" value="ECO:0007669"/>
    <property type="project" value="TreeGrafter"/>
</dbReference>
<comment type="similarity">
    <text evidence="2">Belongs to the SURF6 family.</text>
</comment>
<dbReference type="GO" id="GO:0042274">
    <property type="term" value="P:ribosomal small subunit biogenesis"/>
    <property type="evidence" value="ECO:0007669"/>
    <property type="project" value="TreeGrafter"/>
</dbReference>
<dbReference type="Pfam" id="PF04935">
    <property type="entry name" value="SURF6"/>
    <property type="match status" value="1"/>
</dbReference>
<evidence type="ECO:0000313" key="8">
    <source>
        <dbReference type="Proteomes" id="UP000886653"/>
    </source>
</evidence>
<dbReference type="PANTHER" id="PTHR14369:SF0">
    <property type="entry name" value="SURFEIT LOCUS PROTEIN 6"/>
    <property type="match status" value="1"/>
</dbReference>
<feature type="compositionally biased region" description="Basic and acidic residues" evidence="4">
    <location>
        <begin position="258"/>
        <end position="271"/>
    </location>
</feature>
<dbReference type="GO" id="GO:0003723">
    <property type="term" value="F:RNA binding"/>
    <property type="evidence" value="ECO:0007669"/>
    <property type="project" value="TreeGrafter"/>
</dbReference>
<evidence type="ECO:0000256" key="1">
    <source>
        <dbReference type="ARBA" id="ARBA00004123"/>
    </source>
</evidence>
<comment type="subcellular location">
    <subcellularLocation>
        <location evidence="1">Nucleus</location>
    </subcellularLocation>
</comment>
<name>A0A9P6T6K9_9BASI</name>
<protein>
    <recommendedName>
        <fullName evidence="9">SURF6-domain-containing protein</fullName>
    </recommendedName>
</protein>
<dbReference type="InterPro" id="IPR029190">
    <property type="entry name" value="Rrp14/SURF6_C"/>
</dbReference>
<feature type="domain" description="Ribosomal RNA-processing protein 14/surfeit locus protein 6 C-terminal" evidence="5">
    <location>
        <begin position="168"/>
        <end position="430"/>
    </location>
</feature>
<dbReference type="InterPro" id="IPR029188">
    <property type="entry name" value="Rrp14_N"/>
</dbReference>
<dbReference type="Pfam" id="PF15459">
    <property type="entry name" value="RRP14"/>
    <property type="match status" value="1"/>
</dbReference>
<proteinExistence type="inferred from homology"/>
<feature type="region of interest" description="Disordered" evidence="4">
    <location>
        <begin position="37"/>
        <end position="81"/>
    </location>
</feature>
<feature type="compositionally biased region" description="Basic residues" evidence="4">
    <location>
        <begin position="382"/>
        <end position="392"/>
    </location>
</feature>
<feature type="compositionally biased region" description="Basic residues" evidence="4">
    <location>
        <begin position="426"/>
        <end position="438"/>
    </location>
</feature>
<dbReference type="GO" id="GO:0003677">
    <property type="term" value="F:DNA binding"/>
    <property type="evidence" value="ECO:0007669"/>
    <property type="project" value="TreeGrafter"/>
</dbReference>
<evidence type="ECO:0008006" key="9">
    <source>
        <dbReference type="Google" id="ProtNLM"/>
    </source>
</evidence>
<feature type="compositionally biased region" description="Basic residues" evidence="4">
    <location>
        <begin position="169"/>
        <end position="181"/>
    </location>
</feature>
<feature type="compositionally biased region" description="Polar residues" evidence="4">
    <location>
        <begin position="306"/>
        <end position="326"/>
    </location>
</feature>
<evidence type="ECO:0000256" key="2">
    <source>
        <dbReference type="ARBA" id="ARBA00005904"/>
    </source>
</evidence>
<sequence>MSEGISADSIRDSLLEHDREFQKLLCMIPAKYYISPPEQSLFEGGSKKKPTKKKMSAEEKRSQKRARFDPDTPHTIPHLQGLNTCSTIASGSTSLTDGNPNSTKLADAPQLSRSQLQAKLQLRIGQLQHSGASSLSMTKTQVDVASSSKDGASGLPVSTKDALLELNRQKRGQMRDRRRRERKETRRREKELKMEQILLAKQRKGLLPKKENGPSGSGNLIKGLDAKSGGSSKKVETASDTRPAASTPKKSKGAAHAVIEEAVTRAAESAKELSTNNAAKSKPDEAMVQTEAGEPDLTFSALAFGTGSSQPSAKRSSKNPSWTSKNPVEAKIAIDRRQAYLDKLTPEARERAEESKKWEKADLQASGIKVMDDPKKLEKALKRQTKEKRKKRDAWNERTKAVEKLQEDKQKKRRDNIEKRKEQIRDKKKGGVKAKGNHKSGGAGKLMKKSVKGF</sequence>